<dbReference type="Proteomes" id="UP001159363">
    <property type="component" value="Chromosome 2"/>
</dbReference>
<comment type="caution">
    <text evidence="3">The sequence shown here is derived from an EMBL/GenBank/DDBJ whole genome shotgun (WGS) entry which is preliminary data.</text>
</comment>
<keyword evidence="4" id="KW-1185">Reference proteome</keyword>
<evidence type="ECO:0000259" key="2">
    <source>
        <dbReference type="Pfam" id="PF03981"/>
    </source>
</evidence>
<comment type="similarity">
    <text evidence="1">Belongs to the CBP3 family.</text>
</comment>
<dbReference type="PANTHER" id="PTHR12184">
    <property type="entry name" value="UBIQUINOL-CYTOCHROME C REDUCTASE COMPLEX ASSEMBLY FACTOR 1 FAMILY MEMBER"/>
    <property type="match status" value="1"/>
</dbReference>
<dbReference type="InterPro" id="IPR021150">
    <property type="entry name" value="Ubiq_cyt_c_chap"/>
</dbReference>
<evidence type="ECO:0000313" key="3">
    <source>
        <dbReference type="EMBL" id="KAJ8894395.1"/>
    </source>
</evidence>
<organism evidence="3 4">
    <name type="scientific">Dryococelus australis</name>
    <dbReference type="NCBI Taxonomy" id="614101"/>
    <lineage>
        <taxon>Eukaryota</taxon>
        <taxon>Metazoa</taxon>
        <taxon>Ecdysozoa</taxon>
        <taxon>Arthropoda</taxon>
        <taxon>Hexapoda</taxon>
        <taxon>Insecta</taxon>
        <taxon>Pterygota</taxon>
        <taxon>Neoptera</taxon>
        <taxon>Polyneoptera</taxon>
        <taxon>Phasmatodea</taxon>
        <taxon>Verophasmatodea</taxon>
        <taxon>Anareolatae</taxon>
        <taxon>Phasmatidae</taxon>
        <taxon>Eurycanthinae</taxon>
        <taxon>Dryococelus</taxon>
    </lineage>
</organism>
<evidence type="ECO:0000313" key="4">
    <source>
        <dbReference type="Proteomes" id="UP001159363"/>
    </source>
</evidence>
<dbReference type="PANTHER" id="PTHR12184:SF1">
    <property type="entry name" value="UBIQUINOL-CYTOCHROME-C REDUCTASE COMPLEX ASSEMBLY FACTOR 1"/>
    <property type="match status" value="1"/>
</dbReference>
<evidence type="ECO:0000256" key="1">
    <source>
        <dbReference type="ARBA" id="ARBA00006407"/>
    </source>
</evidence>
<gene>
    <name evidence="3" type="ORF">PR048_007046</name>
</gene>
<accession>A0ABQ9ICK1</accession>
<dbReference type="Pfam" id="PF03981">
    <property type="entry name" value="Ubiq_cyt_C_chap"/>
    <property type="match status" value="1"/>
</dbReference>
<name>A0ABQ9ICK1_9NEOP</name>
<proteinExistence type="inferred from homology"/>
<sequence length="250" mass="28674">MQFHPAYGRLCVAVLLQSHAIFQQSAMPRKNAGTLLVFTSRGLHSGMRAQQKGQAESIALSQDAGFLKRLLRRTGWLDHSRSKLRVSGYVLYENVADRVDYSRFFRGNSLGSMQLHNFKLFHLHLPTEFGMSDTFLSWFVITELHMWMLMVRVMAEGKEGTFVRNCMVRAMWDDATVRAKKLEEVNPAGVREQLNTLSEEFQASLFGYDEGLLADDKVLAGAIWRRFFQLNCSDPQCVESLVQFVRQQVR</sequence>
<protein>
    <recommendedName>
        <fullName evidence="2">Ubiquinol-cytochrome c chaperone domain-containing protein</fullName>
    </recommendedName>
</protein>
<dbReference type="EMBL" id="JARBHB010000002">
    <property type="protein sequence ID" value="KAJ8894395.1"/>
    <property type="molecule type" value="Genomic_DNA"/>
</dbReference>
<feature type="domain" description="Ubiquinol-cytochrome c chaperone" evidence="2">
    <location>
        <begin position="128"/>
        <end position="249"/>
    </location>
</feature>
<dbReference type="InterPro" id="IPR007129">
    <property type="entry name" value="Ubiqinol_cyt_c_chaperone_CPB3"/>
</dbReference>
<reference evidence="3 4" key="1">
    <citation type="submission" date="2023-02" db="EMBL/GenBank/DDBJ databases">
        <title>LHISI_Scaffold_Assembly.</title>
        <authorList>
            <person name="Stuart O.P."/>
            <person name="Cleave R."/>
            <person name="Magrath M.J.L."/>
            <person name="Mikheyev A.S."/>
        </authorList>
    </citation>
    <scope>NUCLEOTIDE SEQUENCE [LARGE SCALE GENOMIC DNA]</scope>
    <source>
        <strain evidence="3">Daus_M_001</strain>
        <tissue evidence="3">Leg muscle</tissue>
    </source>
</reference>